<dbReference type="Proteomes" id="UP000440732">
    <property type="component" value="Unassembled WGS sequence"/>
</dbReference>
<evidence type="ECO:0000313" key="6">
    <source>
        <dbReference type="EMBL" id="KAE9158702.1"/>
    </source>
</evidence>
<evidence type="ECO:0000313" key="10">
    <source>
        <dbReference type="EMBL" id="KAE9259903.1"/>
    </source>
</evidence>
<dbReference type="Proteomes" id="UP000433483">
    <property type="component" value="Unassembled WGS sequence"/>
</dbReference>
<evidence type="ECO:0000313" key="11">
    <source>
        <dbReference type="Proteomes" id="UP000429523"/>
    </source>
</evidence>
<evidence type="ECO:0000313" key="16">
    <source>
        <dbReference type="Proteomes" id="UP000441208"/>
    </source>
</evidence>
<evidence type="ECO:0000313" key="13">
    <source>
        <dbReference type="Proteomes" id="UP000437068"/>
    </source>
</evidence>
<dbReference type="Proteomes" id="UP000440367">
    <property type="component" value="Unassembled WGS sequence"/>
</dbReference>
<protein>
    <submittedName>
        <fullName evidence="4">Uncharacterized protein</fullName>
    </submittedName>
</protein>
<dbReference type="EMBL" id="QXFY01012884">
    <property type="protein sequence ID" value="KAE9258897.1"/>
    <property type="molecule type" value="Genomic_DNA"/>
</dbReference>
<dbReference type="EMBL" id="QXFX01010035">
    <property type="protein sequence ID" value="KAE9054117.1"/>
    <property type="molecule type" value="Genomic_DNA"/>
</dbReference>
<proteinExistence type="predicted"/>
<dbReference type="AlphaFoldDB" id="A0A6A3P971"/>
<evidence type="ECO:0000313" key="1">
    <source>
        <dbReference type="EMBL" id="KAE8916794.1"/>
    </source>
</evidence>
<dbReference type="Proteomes" id="UP000429523">
    <property type="component" value="Unassembled WGS sequence"/>
</dbReference>
<dbReference type="EMBL" id="QXGF01008969">
    <property type="protein sequence ID" value="KAE8916794.1"/>
    <property type="molecule type" value="Genomic_DNA"/>
</dbReference>
<evidence type="ECO:0000313" key="7">
    <source>
        <dbReference type="EMBL" id="KAE9166037.1"/>
    </source>
</evidence>
<evidence type="ECO:0000313" key="5">
    <source>
        <dbReference type="EMBL" id="KAE9060429.1"/>
    </source>
</evidence>
<dbReference type="Proteomes" id="UP000460718">
    <property type="component" value="Unassembled WGS sequence"/>
</dbReference>
<dbReference type="EMBL" id="QXGB01007750">
    <property type="protein sequence ID" value="KAE9158702.1"/>
    <property type="molecule type" value="Genomic_DNA"/>
</dbReference>
<dbReference type="EMBL" id="QXGC01005235">
    <property type="protein sequence ID" value="KAE9166037.1"/>
    <property type="molecule type" value="Genomic_DNA"/>
</dbReference>
<evidence type="ECO:0000313" key="17">
    <source>
        <dbReference type="Proteomes" id="UP000460718"/>
    </source>
</evidence>
<accession>A0A6A3P971</accession>
<gene>
    <name evidence="10" type="ORF">PF001_g32894</name>
    <name evidence="8" type="ORF">PF002_g30755</name>
    <name evidence="7" type="ORF">PF004_g29297</name>
    <name evidence="6" type="ORF">PF005_g32340</name>
    <name evidence="4" type="ORF">PF006_g32899</name>
    <name evidence="5" type="ORF">PF007_g30612</name>
    <name evidence="9" type="ORF">PF008_g33498</name>
    <name evidence="1" type="ORF">PF009_g32883</name>
    <name evidence="3" type="ORF">PF010_g32670</name>
    <name evidence="2" type="ORF">PF011_g30857</name>
</gene>
<dbReference type="EMBL" id="QXFW01006896">
    <property type="protein sequence ID" value="KAE8958217.1"/>
    <property type="molecule type" value="Genomic_DNA"/>
</dbReference>
<evidence type="ECO:0000313" key="18">
    <source>
        <dbReference type="Proteomes" id="UP000476176"/>
    </source>
</evidence>
<evidence type="ECO:0000313" key="20">
    <source>
        <dbReference type="Proteomes" id="UP000488956"/>
    </source>
</evidence>
<organism evidence="4 15">
    <name type="scientific">Phytophthora fragariae</name>
    <dbReference type="NCBI Taxonomy" id="53985"/>
    <lineage>
        <taxon>Eukaryota</taxon>
        <taxon>Sar</taxon>
        <taxon>Stramenopiles</taxon>
        <taxon>Oomycota</taxon>
        <taxon>Peronosporomycetes</taxon>
        <taxon>Peronosporales</taxon>
        <taxon>Peronosporaceae</taxon>
        <taxon>Phytophthora</taxon>
    </lineage>
</organism>
<dbReference type="EMBL" id="QXGE01010251">
    <property type="protein sequence ID" value="KAE9259903.1"/>
    <property type="molecule type" value="Genomic_DNA"/>
</dbReference>
<evidence type="ECO:0000313" key="12">
    <source>
        <dbReference type="Proteomes" id="UP000433483"/>
    </source>
</evidence>
<dbReference type="EMBL" id="QXFZ01005634">
    <property type="protein sequence ID" value="KAE9060429.1"/>
    <property type="molecule type" value="Genomic_DNA"/>
</dbReference>
<evidence type="ECO:0000313" key="4">
    <source>
        <dbReference type="EMBL" id="KAE9055647.1"/>
    </source>
</evidence>
<comment type="caution">
    <text evidence="4">The sequence shown here is derived from an EMBL/GenBank/DDBJ whole genome shotgun (WGS) entry which is preliminary data.</text>
</comment>
<dbReference type="Proteomes" id="UP000441208">
    <property type="component" value="Unassembled WGS sequence"/>
</dbReference>
<dbReference type="EMBL" id="QXGA01010209">
    <property type="protein sequence ID" value="KAE9055647.1"/>
    <property type="molecule type" value="Genomic_DNA"/>
</dbReference>
<dbReference type="Proteomes" id="UP000437068">
    <property type="component" value="Unassembled WGS sequence"/>
</dbReference>
<sequence length="53" mass="5808">MPRFPLYFSILGAFGFGTSGFTRSCCSSPALLTNTYSDPANDDTLFVSREDFS</sequence>
<dbReference type="Proteomes" id="UP000486351">
    <property type="component" value="Unassembled WGS sequence"/>
</dbReference>
<evidence type="ECO:0000313" key="9">
    <source>
        <dbReference type="EMBL" id="KAE9258897.1"/>
    </source>
</evidence>
<name>A0A6A3P971_9STRA</name>
<evidence type="ECO:0000313" key="3">
    <source>
        <dbReference type="EMBL" id="KAE9054117.1"/>
    </source>
</evidence>
<keyword evidence="12" id="KW-1185">Reference proteome</keyword>
<dbReference type="Proteomes" id="UP000488956">
    <property type="component" value="Unassembled WGS sequence"/>
</dbReference>
<evidence type="ECO:0000313" key="14">
    <source>
        <dbReference type="Proteomes" id="UP000440367"/>
    </source>
</evidence>
<dbReference type="EMBL" id="QXGD01004989">
    <property type="protein sequence ID" value="KAE9167903.1"/>
    <property type="molecule type" value="Genomic_DNA"/>
</dbReference>
<dbReference type="Proteomes" id="UP000476176">
    <property type="component" value="Unassembled WGS sequence"/>
</dbReference>
<evidence type="ECO:0000313" key="8">
    <source>
        <dbReference type="EMBL" id="KAE9167903.1"/>
    </source>
</evidence>
<evidence type="ECO:0000313" key="15">
    <source>
        <dbReference type="Proteomes" id="UP000440732"/>
    </source>
</evidence>
<reference evidence="11 12" key="1">
    <citation type="submission" date="2018-08" db="EMBL/GenBank/DDBJ databases">
        <title>Genomic investigation of the strawberry pathogen Phytophthora fragariae indicates pathogenicity is determined by transcriptional variation in three key races.</title>
        <authorList>
            <person name="Adams T.M."/>
            <person name="Armitage A.D."/>
            <person name="Sobczyk M.K."/>
            <person name="Bates H.J."/>
            <person name="Dunwell J.M."/>
            <person name="Nellist C.F."/>
            <person name="Harrison R.J."/>
        </authorList>
    </citation>
    <scope>NUCLEOTIDE SEQUENCE [LARGE SCALE GENOMIC DNA]</scope>
    <source>
        <strain evidence="10 13">A4</strain>
        <strain evidence="8 14">BC-1</strain>
        <strain evidence="7 18">BC-23</strain>
        <strain evidence="6 12">NOV-27</strain>
        <strain evidence="4 15">NOV-5</strain>
        <strain evidence="5 16">NOV-71</strain>
        <strain evidence="9 19">NOV-77</strain>
        <strain evidence="1 11">NOV-9</strain>
        <strain evidence="3 20">ONT-3</strain>
        <strain evidence="2 17">SCRP245</strain>
    </source>
</reference>
<evidence type="ECO:0000313" key="19">
    <source>
        <dbReference type="Proteomes" id="UP000486351"/>
    </source>
</evidence>
<evidence type="ECO:0000313" key="2">
    <source>
        <dbReference type="EMBL" id="KAE8958217.1"/>
    </source>
</evidence>